<protein>
    <submittedName>
        <fullName evidence="2">Uncharacterized protein</fullName>
    </submittedName>
</protein>
<reference evidence="2 3" key="1">
    <citation type="submission" date="2016-10" db="EMBL/GenBank/DDBJ databases">
        <title>Proteomics and genomics reveal pathogen-plant mechanisms compatible with a hemibiotrophic lifestyle of Diplodia corticola.</title>
        <authorList>
            <person name="Fernandes I."/>
            <person name="De Jonge R."/>
            <person name="Van De Peer Y."/>
            <person name="Devreese B."/>
            <person name="Alves A."/>
            <person name="Esteves A.C."/>
        </authorList>
    </citation>
    <scope>NUCLEOTIDE SEQUENCE [LARGE SCALE GENOMIC DNA]</scope>
    <source>
        <strain evidence="2 3">CBS 112549</strain>
    </source>
</reference>
<dbReference type="GeneID" id="31012201"/>
<accession>A0A1J9R312</accession>
<gene>
    <name evidence="2" type="ORF">BKCO1_19000153</name>
</gene>
<evidence type="ECO:0000313" key="2">
    <source>
        <dbReference type="EMBL" id="OJD35000.1"/>
    </source>
</evidence>
<comment type="caution">
    <text evidence="2">The sequence shown here is derived from an EMBL/GenBank/DDBJ whole genome shotgun (WGS) entry which is preliminary data.</text>
</comment>
<evidence type="ECO:0000256" key="1">
    <source>
        <dbReference type="SAM" id="MobiDB-lite"/>
    </source>
</evidence>
<sequence>MSPPATIHYPIELFQCGHSVAIAPSPHHHHRHSPPPPPPHPPRTGRRPPSSAGYGAIVGRGEMVSKQEEEEEEAFELALSDPLGAMRTAGGGGVGVEERAGRSRGLKGMSDSSGSSSSRTRKKSTATASAAETTVGTAERKSRRRGVVLEDLVWPFVAVAEGLAEVRWDVEVEAAGEAGWSPFFVFVMGACPREGCRGGGGEGGWEGAGVYDEDDVRDLADLWESVRAMEQEAVVAAWGLGGDVMRTPLEKRAQTAGSGGDERCWMGKASTSLRSHLIEIIPVHREEPRRLHGGVGESKRSNRAYRGRGVFLNLHRHPRVTGKTERQEPLEVVAQKQLPQSLLQPRVHTICSASRVASRPVLLQLLMMRMCLEQAEMLAAMQAPKGWFEACLRHVLEGWNDLEGTVLAH</sequence>
<organism evidence="2 3">
    <name type="scientific">Diplodia corticola</name>
    <dbReference type="NCBI Taxonomy" id="236234"/>
    <lineage>
        <taxon>Eukaryota</taxon>
        <taxon>Fungi</taxon>
        <taxon>Dikarya</taxon>
        <taxon>Ascomycota</taxon>
        <taxon>Pezizomycotina</taxon>
        <taxon>Dothideomycetes</taxon>
        <taxon>Dothideomycetes incertae sedis</taxon>
        <taxon>Botryosphaeriales</taxon>
        <taxon>Botryosphaeriaceae</taxon>
        <taxon>Diplodia</taxon>
    </lineage>
</organism>
<keyword evidence="3" id="KW-1185">Reference proteome</keyword>
<dbReference type="AlphaFoldDB" id="A0A1J9R312"/>
<proteinExistence type="predicted"/>
<feature type="region of interest" description="Disordered" evidence="1">
    <location>
        <begin position="23"/>
        <end position="141"/>
    </location>
</feature>
<dbReference type="RefSeq" id="XP_020131260.1">
    <property type="nucleotide sequence ID" value="XM_020271942.1"/>
</dbReference>
<evidence type="ECO:0000313" key="3">
    <source>
        <dbReference type="Proteomes" id="UP000183809"/>
    </source>
</evidence>
<dbReference type="Proteomes" id="UP000183809">
    <property type="component" value="Unassembled WGS sequence"/>
</dbReference>
<name>A0A1J9R312_9PEZI</name>
<feature type="compositionally biased region" description="Low complexity" evidence="1">
    <location>
        <begin position="125"/>
        <end position="137"/>
    </location>
</feature>
<dbReference type="EMBL" id="MNUE01000019">
    <property type="protein sequence ID" value="OJD35000.1"/>
    <property type="molecule type" value="Genomic_DNA"/>
</dbReference>